<feature type="domain" description="BON" evidence="3">
    <location>
        <begin position="132"/>
        <end position="199"/>
    </location>
</feature>
<dbReference type="PANTHER" id="PTHR34606:SF4">
    <property type="entry name" value="OUTER MEMBRANE LIPOPROTEIN DOLP"/>
    <property type="match status" value="1"/>
</dbReference>
<reference evidence="4 5" key="1">
    <citation type="submission" date="2018-01" db="EMBL/GenBank/DDBJ databases">
        <authorList>
            <person name="Fu G.-Y."/>
        </authorList>
    </citation>
    <scope>NUCLEOTIDE SEQUENCE [LARGE SCALE GENOMIC DNA]</scope>
    <source>
        <strain evidence="4 5">SY39</strain>
    </source>
</reference>
<dbReference type="InterPro" id="IPR007055">
    <property type="entry name" value="BON_dom"/>
</dbReference>
<dbReference type="PANTHER" id="PTHR34606">
    <property type="entry name" value="BON DOMAIN-CONTAINING PROTEIN"/>
    <property type="match status" value="1"/>
</dbReference>
<feature type="domain" description="BON" evidence="3">
    <location>
        <begin position="56"/>
        <end position="123"/>
    </location>
</feature>
<keyword evidence="1 2" id="KW-0732">Signal</keyword>
<sequence length="217" mass="23384">MKTVNPSQSRRRALLALAAAASLPALQGCLPVVAGGAAAGAVIVYNDRRTSGAYVEDESIEWRARRRLRERFGDAVNISVTSYNRNVLLTGQVPYSAMRAEAERIVADVENVAGIANEIQVAGLSTLSERSNDAMLTSMVKARLVDEKRVSARHIKVVTEAATVFLMGIVTQSEAAAATDVARTTKGVQKVVRVFEIVSDEEAARLDRESQKSKPAE</sequence>
<keyword evidence="5" id="KW-1185">Reference proteome</keyword>
<evidence type="ECO:0000313" key="5">
    <source>
        <dbReference type="Proteomes" id="UP000242205"/>
    </source>
</evidence>
<organism evidence="4 5">
    <name type="scientific">Pseudazoarcus pumilus</name>
    <dbReference type="NCBI Taxonomy" id="2067960"/>
    <lineage>
        <taxon>Bacteria</taxon>
        <taxon>Pseudomonadati</taxon>
        <taxon>Pseudomonadota</taxon>
        <taxon>Betaproteobacteria</taxon>
        <taxon>Rhodocyclales</taxon>
        <taxon>Zoogloeaceae</taxon>
        <taxon>Pseudazoarcus</taxon>
    </lineage>
</organism>
<dbReference type="RefSeq" id="WP_102247696.1">
    <property type="nucleotide sequence ID" value="NZ_CP025682.1"/>
</dbReference>
<feature type="chain" id="PRO_5014417417" evidence="2">
    <location>
        <begin position="28"/>
        <end position="217"/>
    </location>
</feature>
<dbReference type="Gene3D" id="3.30.1340.30">
    <property type="match status" value="1"/>
</dbReference>
<evidence type="ECO:0000313" key="4">
    <source>
        <dbReference type="EMBL" id="AUN95649.1"/>
    </source>
</evidence>
<dbReference type="Proteomes" id="UP000242205">
    <property type="component" value="Chromosome"/>
</dbReference>
<dbReference type="AlphaFoldDB" id="A0A2I6S8Q5"/>
<dbReference type="Pfam" id="PF04972">
    <property type="entry name" value="BON"/>
    <property type="match status" value="2"/>
</dbReference>
<evidence type="ECO:0000259" key="3">
    <source>
        <dbReference type="PROSITE" id="PS50914"/>
    </source>
</evidence>
<dbReference type="InterPro" id="IPR051686">
    <property type="entry name" value="Lipoprotein_DolP"/>
</dbReference>
<dbReference type="OrthoDB" id="5294487at2"/>
<evidence type="ECO:0000256" key="1">
    <source>
        <dbReference type="ARBA" id="ARBA00022729"/>
    </source>
</evidence>
<dbReference type="InterPro" id="IPR006311">
    <property type="entry name" value="TAT_signal"/>
</dbReference>
<name>A0A2I6S8Q5_9RHOO</name>
<feature type="signal peptide" evidence="2">
    <location>
        <begin position="1"/>
        <end position="27"/>
    </location>
</feature>
<dbReference type="InterPro" id="IPR014004">
    <property type="entry name" value="Transpt-assoc_nodulatn_dom_bac"/>
</dbReference>
<dbReference type="PROSITE" id="PS51318">
    <property type="entry name" value="TAT"/>
    <property type="match status" value="1"/>
</dbReference>
<dbReference type="KEGG" id="atw:C0099_12350"/>
<proteinExistence type="predicted"/>
<dbReference type="PROSITE" id="PS50914">
    <property type="entry name" value="BON"/>
    <property type="match status" value="2"/>
</dbReference>
<protein>
    <submittedName>
        <fullName evidence="4">Transporter</fullName>
    </submittedName>
</protein>
<accession>A0A2I6S8Q5</accession>
<dbReference type="SMART" id="SM00749">
    <property type="entry name" value="BON"/>
    <property type="match status" value="2"/>
</dbReference>
<evidence type="ECO:0000256" key="2">
    <source>
        <dbReference type="SAM" id="SignalP"/>
    </source>
</evidence>
<dbReference type="EMBL" id="CP025682">
    <property type="protein sequence ID" value="AUN95649.1"/>
    <property type="molecule type" value="Genomic_DNA"/>
</dbReference>
<gene>
    <name evidence="4" type="ORF">C0099_12350</name>
</gene>
<dbReference type="PROSITE" id="PS51257">
    <property type="entry name" value="PROKAR_LIPOPROTEIN"/>
    <property type="match status" value="1"/>
</dbReference>